<proteinExistence type="predicted"/>
<dbReference type="PROSITE" id="PS00518">
    <property type="entry name" value="ZF_RING_1"/>
    <property type="match status" value="1"/>
</dbReference>
<dbReference type="Gene3D" id="3.30.40.10">
    <property type="entry name" value="Zinc/RING finger domain, C3HC4 (zinc finger)"/>
    <property type="match status" value="1"/>
</dbReference>
<keyword evidence="7" id="KW-0539">Nucleus</keyword>
<dbReference type="InterPro" id="IPR040909">
    <property type="entry name" value="CHFR_Znf-CRD"/>
</dbReference>
<keyword evidence="2" id="KW-0808">Transferase</keyword>
<keyword evidence="6" id="KW-0862">Zinc</keyword>
<dbReference type="InterPro" id="IPR027370">
    <property type="entry name" value="Znf-RING_euk"/>
</dbReference>
<protein>
    <recommendedName>
        <fullName evidence="10">RING-type domain-containing protein</fullName>
    </recommendedName>
</protein>
<feature type="domain" description="RING-type" evidence="10">
    <location>
        <begin position="19"/>
        <end position="60"/>
    </location>
</feature>
<dbReference type="GO" id="GO:0008270">
    <property type="term" value="F:zinc ion binding"/>
    <property type="evidence" value="ECO:0007669"/>
    <property type="project" value="UniProtKB-KW"/>
</dbReference>
<dbReference type="GO" id="GO:0016567">
    <property type="term" value="P:protein ubiquitination"/>
    <property type="evidence" value="ECO:0007669"/>
    <property type="project" value="TreeGrafter"/>
</dbReference>
<dbReference type="AlphaFoldDB" id="A0A8H7R2Q4"/>
<comment type="subcellular location">
    <subcellularLocation>
        <location evidence="1">Nucleus</location>
        <location evidence="1">PML body</location>
    </subcellularLocation>
</comment>
<sequence>MKTNQPTIKSAIRDELTSLCQDIFDKPQALIPCLHTFCLDCVSSIPTSYGNDNFTCPICRRIANSFASNFSMQNFIDIFNNTSLHEPERIESEKIIVDRCKIKSNASVNRIFSPFSDLGICEDPLQDEGEPSNAAFSTATSSSSASSYQSVSNFGMMKKPCRSCTYSNSTSYSCPIPITDDHQDGFGHLLCGYCLEFMPARGFGDNEPAINQCCSFCGVVACDEYWKCKNRSNAAKLYILSEITDISTWIQDIDSIETKEDGHLNKVEIDLLKRYLSRTNVNWTDAWKICLNELDENIYTSPILRRMTPLGLQLYNTRRLPSYGGNHTVESDENEDAYYDRIGEEGVLPSENLRACYSCAVTVVNGQFYGYWKDTIEDGLLGYTDTRDICTRGFQCDTQWRTPSHAQRLSHVGAPQDASIF</sequence>
<dbReference type="Gene3D" id="3.30.40.140">
    <property type="match status" value="1"/>
</dbReference>
<keyword evidence="5" id="KW-0833">Ubl conjugation pathway</keyword>
<evidence type="ECO:0000313" key="11">
    <source>
        <dbReference type="EMBL" id="KAG2203163.1"/>
    </source>
</evidence>
<dbReference type="InterPro" id="IPR001841">
    <property type="entry name" value="Znf_RING"/>
</dbReference>
<name>A0A8H7R2Q4_9FUNG</name>
<keyword evidence="3" id="KW-0479">Metal-binding</keyword>
<evidence type="ECO:0000256" key="3">
    <source>
        <dbReference type="ARBA" id="ARBA00022723"/>
    </source>
</evidence>
<dbReference type="GO" id="GO:0004842">
    <property type="term" value="F:ubiquitin-protein transferase activity"/>
    <property type="evidence" value="ECO:0007669"/>
    <property type="project" value="TreeGrafter"/>
</dbReference>
<comment type="caution">
    <text evidence="11">The sequence shown here is derived from an EMBL/GenBank/DDBJ whole genome shotgun (WGS) entry which is preliminary data.</text>
</comment>
<evidence type="ECO:0000256" key="1">
    <source>
        <dbReference type="ARBA" id="ARBA00004322"/>
    </source>
</evidence>
<dbReference type="InterPro" id="IPR013083">
    <property type="entry name" value="Znf_RING/FYVE/PHD"/>
</dbReference>
<keyword evidence="12" id="KW-1185">Reference proteome</keyword>
<evidence type="ECO:0000256" key="2">
    <source>
        <dbReference type="ARBA" id="ARBA00022679"/>
    </source>
</evidence>
<organism evidence="11 12">
    <name type="scientific">Mucor plumbeus</name>
    <dbReference type="NCBI Taxonomy" id="97098"/>
    <lineage>
        <taxon>Eukaryota</taxon>
        <taxon>Fungi</taxon>
        <taxon>Fungi incertae sedis</taxon>
        <taxon>Mucoromycota</taxon>
        <taxon>Mucoromycotina</taxon>
        <taxon>Mucoromycetes</taxon>
        <taxon>Mucorales</taxon>
        <taxon>Mucorineae</taxon>
        <taxon>Mucoraceae</taxon>
        <taxon>Mucor</taxon>
    </lineage>
</organism>
<dbReference type="InterPro" id="IPR052256">
    <property type="entry name" value="E3_ubiquitin-ligase_CHFR"/>
</dbReference>
<evidence type="ECO:0000256" key="8">
    <source>
        <dbReference type="ARBA" id="ARBA00023306"/>
    </source>
</evidence>
<dbReference type="InterPro" id="IPR017907">
    <property type="entry name" value="Znf_RING_CS"/>
</dbReference>
<evidence type="ECO:0000256" key="6">
    <source>
        <dbReference type="ARBA" id="ARBA00022833"/>
    </source>
</evidence>
<reference evidence="11" key="1">
    <citation type="submission" date="2020-12" db="EMBL/GenBank/DDBJ databases">
        <title>Metabolic potential, ecology and presence of endohyphal bacteria is reflected in genomic diversity of Mucoromycotina.</title>
        <authorList>
            <person name="Muszewska A."/>
            <person name="Okrasinska A."/>
            <person name="Steczkiewicz K."/>
            <person name="Drgas O."/>
            <person name="Orlowska M."/>
            <person name="Perlinska-Lenart U."/>
            <person name="Aleksandrzak-Piekarczyk T."/>
            <person name="Szatraj K."/>
            <person name="Zielenkiewicz U."/>
            <person name="Pilsyk S."/>
            <person name="Malc E."/>
            <person name="Mieczkowski P."/>
            <person name="Kruszewska J.S."/>
            <person name="Biernat P."/>
            <person name="Pawlowska J."/>
        </authorList>
    </citation>
    <scope>NUCLEOTIDE SEQUENCE</scope>
    <source>
        <strain evidence="11">CBS 226.32</strain>
    </source>
</reference>
<dbReference type="Pfam" id="PF13445">
    <property type="entry name" value="zf-RING_UBOX"/>
    <property type="match status" value="1"/>
</dbReference>
<evidence type="ECO:0000313" key="12">
    <source>
        <dbReference type="Proteomes" id="UP000650833"/>
    </source>
</evidence>
<dbReference type="Proteomes" id="UP000650833">
    <property type="component" value="Unassembled WGS sequence"/>
</dbReference>
<accession>A0A8H7R2Q4</accession>
<dbReference type="GO" id="GO:0006511">
    <property type="term" value="P:ubiquitin-dependent protein catabolic process"/>
    <property type="evidence" value="ECO:0007669"/>
    <property type="project" value="TreeGrafter"/>
</dbReference>
<dbReference type="SUPFAM" id="SSF57850">
    <property type="entry name" value="RING/U-box"/>
    <property type="match status" value="1"/>
</dbReference>
<dbReference type="PANTHER" id="PTHR16079:SF4">
    <property type="entry name" value="E3 UBIQUITIN-PROTEIN LIGASE CHFR"/>
    <property type="match status" value="1"/>
</dbReference>
<dbReference type="Pfam" id="PF17979">
    <property type="entry name" value="zf-CRD"/>
    <property type="match status" value="1"/>
</dbReference>
<evidence type="ECO:0000256" key="9">
    <source>
        <dbReference type="PROSITE-ProRule" id="PRU00175"/>
    </source>
</evidence>
<gene>
    <name evidence="11" type="ORF">INT46_001430</name>
</gene>
<dbReference type="PANTHER" id="PTHR16079">
    <property type="entry name" value="UBIQUITIN LIGASE PROTEIN CHFR"/>
    <property type="match status" value="1"/>
</dbReference>
<evidence type="ECO:0000259" key="10">
    <source>
        <dbReference type="PROSITE" id="PS50089"/>
    </source>
</evidence>
<evidence type="ECO:0000256" key="4">
    <source>
        <dbReference type="ARBA" id="ARBA00022771"/>
    </source>
</evidence>
<keyword evidence="4 9" id="KW-0863">Zinc-finger</keyword>
<dbReference type="GO" id="GO:0005634">
    <property type="term" value="C:nucleus"/>
    <property type="evidence" value="ECO:0007669"/>
    <property type="project" value="TreeGrafter"/>
</dbReference>
<keyword evidence="8" id="KW-0131">Cell cycle</keyword>
<dbReference type="PROSITE" id="PS50089">
    <property type="entry name" value="ZF_RING_2"/>
    <property type="match status" value="1"/>
</dbReference>
<dbReference type="OrthoDB" id="1305878at2759"/>
<evidence type="ECO:0000256" key="7">
    <source>
        <dbReference type="ARBA" id="ARBA00023242"/>
    </source>
</evidence>
<evidence type="ECO:0000256" key="5">
    <source>
        <dbReference type="ARBA" id="ARBA00022786"/>
    </source>
</evidence>
<dbReference type="EMBL" id="JAEPRC010000238">
    <property type="protein sequence ID" value="KAG2203163.1"/>
    <property type="molecule type" value="Genomic_DNA"/>
</dbReference>